<dbReference type="InterPro" id="IPR036388">
    <property type="entry name" value="WH-like_DNA-bd_sf"/>
</dbReference>
<reference evidence="5 6" key="1">
    <citation type="submission" date="2019-01" db="EMBL/GenBank/DDBJ databases">
        <authorList>
            <person name="Deng T."/>
        </authorList>
    </citation>
    <scope>NUCLEOTIDE SEQUENCE [LARGE SCALE GENOMIC DNA]</scope>
    <source>
        <strain evidence="5 6">F8825</strain>
    </source>
</reference>
<dbReference type="GO" id="GO:0003677">
    <property type="term" value="F:DNA binding"/>
    <property type="evidence" value="ECO:0007669"/>
    <property type="project" value="UniProtKB-KW"/>
</dbReference>
<dbReference type="InterPro" id="IPR002577">
    <property type="entry name" value="HTH_HxlR"/>
</dbReference>
<dbReference type="PANTHER" id="PTHR33204:SF39">
    <property type="entry name" value="TRANSCRIPTIONAL REGULATORY PROTEIN"/>
    <property type="match status" value="1"/>
</dbReference>
<evidence type="ECO:0000256" key="3">
    <source>
        <dbReference type="ARBA" id="ARBA00023163"/>
    </source>
</evidence>
<protein>
    <submittedName>
        <fullName evidence="5">Transcriptional regulator</fullName>
    </submittedName>
</protein>
<evidence type="ECO:0000313" key="6">
    <source>
        <dbReference type="Proteomes" id="UP000291088"/>
    </source>
</evidence>
<dbReference type="SUPFAM" id="SSF46785">
    <property type="entry name" value="Winged helix' DNA-binding domain"/>
    <property type="match status" value="1"/>
</dbReference>
<evidence type="ECO:0000256" key="1">
    <source>
        <dbReference type="ARBA" id="ARBA00023015"/>
    </source>
</evidence>
<evidence type="ECO:0000313" key="5">
    <source>
        <dbReference type="EMBL" id="RYB97980.1"/>
    </source>
</evidence>
<dbReference type="PROSITE" id="PS51118">
    <property type="entry name" value="HTH_HXLR"/>
    <property type="match status" value="1"/>
</dbReference>
<keyword evidence="3" id="KW-0804">Transcription</keyword>
<dbReference type="OrthoDB" id="9800350at2"/>
<gene>
    <name evidence="5" type="ORF">EUU22_23100</name>
</gene>
<name>A0A4Q2S6P7_9HYPH</name>
<keyword evidence="2" id="KW-0238">DNA-binding</keyword>
<proteinExistence type="predicted"/>
<dbReference type="AlphaFoldDB" id="A0A4Q2S6P7"/>
<comment type="caution">
    <text evidence="5">The sequence shown here is derived from an EMBL/GenBank/DDBJ whole genome shotgun (WGS) entry which is preliminary data.</text>
</comment>
<keyword evidence="6" id="KW-1185">Reference proteome</keyword>
<dbReference type="PANTHER" id="PTHR33204">
    <property type="entry name" value="TRANSCRIPTIONAL REGULATOR, MARR FAMILY"/>
    <property type="match status" value="1"/>
</dbReference>
<evidence type="ECO:0000256" key="2">
    <source>
        <dbReference type="ARBA" id="ARBA00023125"/>
    </source>
</evidence>
<sequence length="132" mass="14982">MCSSFDPGKCPTVSEMLSRLGDKWTVLIIMVLRNGPQRFSDIKRTVVGVSQRMLTLTLRALERDGMVRRTVYATVPPRVEYELTELGRSFSEPIQAFGGWVFENYNQIHAARAEFDARSEAERGNDKLIKIG</sequence>
<dbReference type="InterPro" id="IPR036390">
    <property type="entry name" value="WH_DNA-bd_sf"/>
</dbReference>
<dbReference type="Proteomes" id="UP000291088">
    <property type="component" value="Unassembled WGS sequence"/>
</dbReference>
<dbReference type="Gene3D" id="1.10.10.10">
    <property type="entry name" value="Winged helix-like DNA-binding domain superfamily/Winged helix DNA-binding domain"/>
    <property type="match status" value="1"/>
</dbReference>
<accession>A0A4Q2S6P7</accession>
<dbReference type="RefSeq" id="WP_129334318.1">
    <property type="nucleotide sequence ID" value="NZ_SDVB01000380.1"/>
</dbReference>
<feature type="domain" description="HTH hxlR-type" evidence="4">
    <location>
        <begin position="10"/>
        <end position="109"/>
    </location>
</feature>
<keyword evidence="1" id="KW-0805">Transcription regulation</keyword>
<organism evidence="5 6">
    <name type="scientific">Ciceribacter ferrooxidans</name>
    <dbReference type="NCBI Taxonomy" id="2509717"/>
    <lineage>
        <taxon>Bacteria</taxon>
        <taxon>Pseudomonadati</taxon>
        <taxon>Pseudomonadota</taxon>
        <taxon>Alphaproteobacteria</taxon>
        <taxon>Hyphomicrobiales</taxon>
        <taxon>Rhizobiaceae</taxon>
        <taxon>Ciceribacter</taxon>
    </lineage>
</organism>
<evidence type="ECO:0000259" key="4">
    <source>
        <dbReference type="PROSITE" id="PS51118"/>
    </source>
</evidence>
<dbReference type="EMBL" id="SDVB01000380">
    <property type="protein sequence ID" value="RYB97980.1"/>
    <property type="molecule type" value="Genomic_DNA"/>
</dbReference>
<dbReference type="Pfam" id="PF01638">
    <property type="entry name" value="HxlR"/>
    <property type="match status" value="1"/>
</dbReference>